<dbReference type="Pfam" id="PF02469">
    <property type="entry name" value="Fasciclin"/>
    <property type="match status" value="1"/>
</dbReference>
<dbReference type="PROSITE" id="PS50213">
    <property type="entry name" value="FAS1"/>
    <property type="match status" value="1"/>
</dbReference>
<dbReference type="PANTHER" id="PTHR10900:SF77">
    <property type="entry name" value="FI19380P1"/>
    <property type="match status" value="1"/>
</dbReference>
<evidence type="ECO:0000259" key="2">
    <source>
        <dbReference type="PROSITE" id="PS50213"/>
    </source>
</evidence>
<accession>A0ABD3QYV2</accession>
<evidence type="ECO:0000313" key="4">
    <source>
        <dbReference type="Proteomes" id="UP001530400"/>
    </source>
</evidence>
<feature type="region of interest" description="Disordered" evidence="1">
    <location>
        <begin position="69"/>
        <end position="89"/>
    </location>
</feature>
<evidence type="ECO:0000256" key="1">
    <source>
        <dbReference type="SAM" id="MobiDB-lite"/>
    </source>
</evidence>
<name>A0ABD3QYV2_9STRA</name>
<dbReference type="AlphaFoldDB" id="A0ABD3QYV2"/>
<keyword evidence="4" id="KW-1185">Reference proteome</keyword>
<sequence length="296" mass="30148">MASAKIHRLRFASSAPSPALCSHNTRDPPLLPNPSTMKLVLVSALVASAAAFSPAAQFGRTTALNQHIGSGGMADTRNPDAYQDEDPRKSISAAPSFEEYLKQRAGGGGAAPAAAAPAAAPAAAAPAAAAPAAAGGSGGSVMDTLKSLQGPGQVWGADGIAVGKEESDLKGYDNFGKFAALLESTGVAAELAGAGPFTIFAPTDPALESYETMRGPIDARVLKMHIVPGMIASKDVSSADLTSLGGEKLTYRYAVRKHFVNDAIIGEKTFGPFSDYPVDVACSNGVIHSVGLCFAM</sequence>
<reference evidence="3 4" key="1">
    <citation type="submission" date="2024-10" db="EMBL/GenBank/DDBJ databases">
        <title>Updated reference genomes for cyclostephanoid diatoms.</title>
        <authorList>
            <person name="Roberts W.R."/>
            <person name="Alverson A.J."/>
        </authorList>
    </citation>
    <scope>NUCLEOTIDE SEQUENCE [LARGE SCALE GENOMIC DNA]</scope>
    <source>
        <strain evidence="3 4">AJA010-31</strain>
    </source>
</reference>
<dbReference type="SUPFAM" id="SSF82153">
    <property type="entry name" value="FAS1 domain"/>
    <property type="match status" value="1"/>
</dbReference>
<dbReference type="EMBL" id="JALLPJ020000014">
    <property type="protein sequence ID" value="KAL3805169.1"/>
    <property type="molecule type" value="Genomic_DNA"/>
</dbReference>
<dbReference type="InterPro" id="IPR036378">
    <property type="entry name" value="FAS1_dom_sf"/>
</dbReference>
<gene>
    <name evidence="3" type="ORF">ACHAWO_000704</name>
</gene>
<dbReference type="InterPro" id="IPR050904">
    <property type="entry name" value="Adhesion/Biosynth-related"/>
</dbReference>
<proteinExistence type="predicted"/>
<dbReference type="InterPro" id="IPR000782">
    <property type="entry name" value="FAS1_domain"/>
</dbReference>
<dbReference type="Gene3D" id="2.30.180.10">
    <property type="entry name" value="FAS1 domain"/>
    <property type="match status" value="1"/>
</dbReference>
<feature type="domain" description="FAS1" evidence="2">
    <location>
        <begin position="162"/>
        <end position="294"/>
    </location>
</feature>
<protein>
    <recommendedName>
        <fullName evidence="2">FAS1 domain-containing protein</fullName>
    </recommendedName>
</protein>
<comment type="caution">
    <text evidence="3">The sequence shown here is derived from an EMBL/GenBank/DDBJ whole genome shotgun (WGS) entry which is preliminary data.</text>
</comment>
<organism evidence="3 4">
    <name type="scientific">Cyclotella atomus</name>
    <dbReference type="NCBI Taxonomy" id="382360"/>
    <lineage>
        <taxon>Eukaryota</taxon>
        <taxon>Sar</taxon>
        <taxon>Stramenopiles</taxon>
        <taxon>Ochrophyta</taxon>
        <taxon>Bacillariophyta</taxon>
        <taxon>Coscinodiscophyceae</taxon>
        <taxon>Thalassiosirophycidae</taxon>
        <taxon>Stephanodiscales</taxon>
        <taxon>Stephanodiscaceae</taxon>
        <taxon>Cyclotella</taxon>
    </lineage>
</organism>
<evidence type="ECO:0000313" key="3">
    <source>
        <dbReference type="EMBL" id="KAL3805169.1"/>
    </source>
</evidence>
<dbReference type="PANTHER" id="PTHR10900">
    <property type="entry name" value="PERIOSTIN-RELATED"/>
    <property type="match status" value="1"/>
</dbReference>
<dbReference type="Proteomes" id="UP001530400">
    <property type="component" value="Unassembled WGS sequence"/>
</dbReference>